<evidence type="ECO:0000313" key="3">
    <source>
        <dbReference type="Proteomes" id="UP000240674"/>
    </source>
</evidence>
<name>A0A2D2W390_9CAUD</name>
<keyword evidence="3" id="KW-1185">Reference proteome</keyword>
<evidence type="ECO:0000256" key="1">
    <source>
        <dbReference type="SAM" id="MobiDB-lite"/>
    </source>
</evidence>
<dbReference type="EMBL" id="MG201401">
    <property type="protein sequence ID" value="ATS92456.1"/>
    <property type="molecule type" value="Genomic_DNA"/>
</dbReference>
<feature type="compositionally biased region" description="Gly residues" evidence="1">
    <location>
        <begin position="757"/>
        <end position="772"/>
    </location>
</feature>
<sequence>MAGPETYSVNTQRQQAAVAPQGQSLIRSTGAATRPATAAQQGSISYVGAQVAEESAASQYSRAQSDKTTDWLLKAASAIIEPKMQALQSQQVMKGIQEAAAGKSIDEIKDAPPWYSAIFGDSDLVTAARAYQAQAAVSKFVTQVQRDIPTMNDMSPEEARNYMTTKWQEFQTGDMITDAVANQQFLNAAPGLFEQYNKQNYKNWQETAKVAQQQAYSAMSASYNQKAMSYATDGTISKDDLLKSQVELINGLSSVDGQTFESWSSNLVSAVQDAVNNGNFHSVTAITSSGLLDNLPPDQQSAIGSMIRAGEAKSIMDVRITPEYSSQIADLQWELRTGQLSPQDVFQRTAVINASAKAKYGYTMPLIGPDEVESWMGTSIGLSSNEVNQSRTQAISDQKRLAQKTADEAGRQDAERRELLLGGNRFSSGGLIPPGESTDPVKKAGAGMFDRMEKVNPGSGYTSLVNLYANNNGLVIPTLQARFQSGLQTSDKTEWTPEFDESTTKPFMQMIAQHGGHNAAVQYFGADGYKKMTNYLSAMNNGVPQPLAYHEAFVEPQRLGDTSNLTKEEQKLLGKELDVAWYERFFTDGKSASARATIMHSAAGHYADLKANSRYTDDDERAKTALNLALNDGNIATYGRWAWDRDKSAKPLHEQVGLSSDQTYGVLSTHLERMPQFKGTNLDNASFIERVDSDGNSDLLVYVPTGDGKFRIGSVSAADIRETAKRIRDAERESRIKLRTELNNPTLRRGTGEGLINTGGGTGLFSGGTGQR</sequence>
<dbReference type="Proteomes" id="UP000240674">
    <property type="component" value="Segment"/>
</dbReference>
<feature type="compositionally biased region" description="Polar residues" evidence="1">
    <location>
        <begin position="7"/>
        <end position="31"/>
    </location>
</feature>
<feature type="region of interest" description="Disordered" evidence="1">
    <location>
        <begin position="1"/>
        <end position="33"/>
    </location>
</feature>
<proteinExistence type="predicted"/>
<evidence type="ECO:0000313" key="2">
    <source>
        <dbReference type="EMBL" id="ATS92456.1"/>
    </source>
</evidence>
<accession>A0A2D2W390</accession>
<feature type="region of interest" description="Disordered" evidence="1">
    <location>
        <begin position="745"/>
        <end position="772"/>
    </location>
</feature>
<protein>
    <submittedName>
        <fullName evidence="2">Uncharacterized protein</fullName>
    </submittedName>
</protein>
<reference evidence="2 3" key="1">
    <citation type="submission" date="2017-10" db="EMBL/GenBank/DDBJ databases">
        <title>Complete genome sequence of Escherichia coli bacteriophage PGT2.</title>
        <authorList>
            <person name="Kulikov E.E."/>
            <person name="Golomidova A.K."/>
            <person name="Kudryavtseva A.V."/>
            <person name="Letarov A.V."/>
        </authorList>
    </citation>
    <scope>NUCLEOTIDE SEQUENCE [LARGE SCALE GENOMIC DNA]</scope>
</reference>
<organism evidence="2 3">
    <name type="scientific">Escherichia phage PGT2</name>
    <dbReference type="NCBI Taxonomy" id="2047782"/>
    <lineage>
        <taxon>Viruses</taxon>
        <taxon>Duplodnaviria</taxon>
        <taxon>Heunggongvirae</taxon>
        <taxon>Uroviricota</taxon>
        <taxon>Caudoviricetes</taxon>
        <taxon>Autographivirales</taxon>
        <taxon>Autonotataviridae</taxon>
        <taxon>Ermolevavirus</taxon>
        <taxon>Ermolevavirus PGT2</taxon>
    </lineage>
</organism>
<gene>
    <name evidence="2" type="ORF">PGT2_g00038</name>
</gene>